<protein>
    <submittedName>
        <fullName evidence="1">Uncharacterized protein</fullName>
    </submittedName>
</protein>
<dbReference type="EMBL" id="CM055744">
    <property type="protein sequence ID" value="KAJ7998518.1"/>
    <property type="molecule type" value="Genomic_DNA"/>
</dbReference>
<evidence type="ECO:0000313" key="2">
    <source>
        <dbReference type="Proteomes" id="UP001157502"/>
    </source>
</evidence>
<evidence type="ECO:0000313" key="1">
    <source>
        <dbReference type="EMBL" id="KAJ7998518.1"/>
    </source>
</evidence>
<keyword evidence="2" id="KW-1185">Reference proteome</keyword>
<proteinExistence type="predicted"/>
<comment type="caution">
    <text evidence="1">The sequence shown here is derived from an EMBL/GenBank/DDBJ whole genome shotgun (WGS) entry which is preliminary data.</text>
</comment>
<name>A0ACC2G4K9_DALPE</name>
<sequence>MIIQPAKLEQASLLHLVQRFHPAWFGFFCVNNKSHLKLQMECKRIIFLNTFTIFSIFNQVCYVLMSSGHPTCDQGTPISVICLSGFVPEGGTCVCPKGSYGYKQNGLLKCERCTLVCKEKDNLIEVKECRLDSNRECHCDRGYFCKSKGQFTCRRCTKCEHGTFSDTPNLNASCKPHTDCKQKGMIMTTKGSATLDRVCVLTSFGLQTSTVYHVFSTSEHSSPVNSKDIVPSLVPSETSPAVSAFSPLSTHEGEKSPITGESHIVWLLILGVTIGGVLLVLTYRGCSLQSMNMWKGPIYEKHAFPFQERNQCQGVVELEDKGLPSLGGLQQVAVAPSGGEKISNTVGSIYIYSPGTVVLGSNKSEKKSDKGESEGEGCSGSNVPQQETLCLLPGRSEIGTEGMITQEEIRKELCYPIPATEN</sequence>
<reference evidence="1" key="1">
    <citation type="submission" date="2021-05" db="EMBL/GenBank/DDBJ databases">
        <authorList>
            <person name="Pan Q."/>
            <person name="Jouanno E."/>
            <person name="Zahm M."/>
            <person name="Klopp C."/>
            <person name="Cabau C."/>
            <person name="Louis A."/>
            <person name="Berthelot C."/>
            <person name="Parey E."/>
            <person name="Roest Crollius H."/>
            <person name="Montfort J."/>
            <person name="Robinson-Rechavi M."/>
            <person name="Bouchez O."/>
            <person name="Lampietro C."/>
            <person name="Lopez Roques C."/>
            <person name="Donnadieu C."/>
            <person name="Postlethwait J."/>
            <person name="Bobe J."/>
            <person name="Dillon D."/>
            <person name="Chandos A."/>
            <person name="von Hippel F."/>
            <person name="Guiguen Y."/>
        </authorList>
    </citation>
    <scope>NUCLEOTIDE SEQUENCE</scope>
    <source>
        <strain evidence="1">YG-Jan2019</strain>
    </source>
</reference>
<accession>A0ACC2G4K9</accession>
<gene>
    <name evidence="1" type="ORF">DPEC_G00205750</name>
</gene>
<dbReference type="Proteomes" id="UP001157502">
    <property type="component" value="Chromosome 17"/>
</dbReference>
<organism evidence="1 2">
    <name type="scientific">Dallia pectoralis</name>
    <name type="common">Alaska blackfish</name>
    <dbReference type="NCBI Taxonomy" id="75939"/>
    <lineage>
        <taxon>Eukaryota</taxon>
        <taxon>Metazoa</taxon>
        <taxon>Chordata</taxon>
        <taxon>Craniata</taxon>
        <taxon>Vertebrata</taxon>
        <taxon>Euteleostomi</taxon>
        <taxon>Actinopterygii</taxon>
        <taxon>Neopterygii</taxon>
        <taxon>Teleostei</taxon>
        <taxon>Protacanthopterygii</taxon>
        <taxon>Esociformes</taxon>
        <taxon>Umbridae</taxon>
        <taxon>Dallia</taxon>
    </lineage>
</organism>